<gene>
    <name evidence="1" type="ORF">SAMN05660461_2825</name>
</gene>
<dbReference type="InterPro" id="IPR011990">
    <property type="entry name" value="TPR-like_helical_dom_sf"/>
</dbReference>
<name>A0A1T5NVE7_9BACT</name>
<protein>
    <submittedName>
        <fullName evidence="1">Tetratricopeptide repeat-containing protein</fullName>
    </submittedName>
</protein>
<keyword evidence="2" id="KW-1185">Reference proteome</keyword>
<dbReference type="SUPFAM" id="SSF81901">
    <property type="entry name" value="HCP-like"/>
    <property type="match status" value="1"/>
</dbReference>
<sequence length="474" mass="54734">MARGKDTNPQPIVMNEALLHVIQKDLPAFLQQLNETHQAHRPVGMLEKTDIAYLETLQGNRRQQQEQISLYLILAYSNYAIDELRMAIHYFEQAFTLSDDYFPQGALLAKAYLDALHTVAAQAGDLSLLSNGLEWAEKFEFIKFNTHKELAAIYYQVKDYHTAAALWKQHLQNVPDCVTTSQLLIKTLSDLHRYEAAIAVFKHAPASVQQVSFLQLLVGHCYKETGEYAEAEKLYKAAMSAPYNDQCLPMCALAELYAESLTDYRLAHTWYQQAVDQKGSSYDLLYAKISYLRFLVDQGETSTALSLLLFMEQQLNSNYLRLSPRDLNRVARCLYKLNTRLDQATKFSRRAVELEPHVTDYVHTLVAILIRIREWDEVTPHVRHWLKFSDDEMVKASWSDYSLLFQDTIMQGQQATMEALLYDKTSDCWRAIRCALYKTSEDGETAIIPNDIYPVADQLYKQFIFRDMPRIFPE</sequence>
<accession>A0A1T5NVE7</accession>
<evidence type="ECO:0000313" key="1">
    <source>
        <dbReference type="EMBL" id="SKD04366.1"/>
    </source>
</evidence>
<dbReference type="SMART" id="SM00028">
    <property type="entry name" value="TPR"/>
    <property type="match status" value="4"/>
</dbReference>
<reference evidence="1 2" key="1">
    <citation type="submission" date="2017-02" db="EMBL/GenBank/DDBJ databases">
        <authorList>
            <person name="Peterson S.W."/>
        </authorList>
    </citation>
    <scope>NUCLEOTIDE SEQUENCE [LARGE SCALE GENOMIC DNA]</scope>
    <source>
        <strain evidence="1 2">DSM 18108</strain>
    </source>
</reference>
<dbReference type="EMBL" id="FUZZ01000002">
    <property type="protein sequence ID" value="SKD04366.1"/>
    <property type="molecule type" value="Genomic_DNA"/>
</dbReference>
<dbReference type="InterPro" id="IPR019734">
    <property type="entry name" value="TPR_rpt"/>
</dbReference>
<dbReference type="STRING" id="393003.SAMN05660461_2825"/>
<proteinExistence type="predicted"/>
<dbReference type="Proteomes" id="UP000190166">
    <property type="component" value="Unassembled WGS sequence"/>
</dbReference>
<dbReference type="Gene3D" id="1.25.40.10">
    <property type="entry name" value="Tetratricopeptide repeat domain"/>
    <property type="match status" value="1"/>
</dbReference>
<dbReference type="AlphaFoldDB" id="A0A1T5NVE7"/>
<evidence type="ECO:0000313" key="2">
    <source>
        <dbReference type="Proteomes" id="UP000190166"/>
    </source>
</evidence>
<dbReference type="Pfam" id="PF13181">
    <property type="entry name" value="TPR_8"/>
    <property type="match status" value="1"/>
</dbReference>
<organism evidence="1 2">
    <name type="scientific">Chitinophaga ginsengisegetis</name>
    <dbReference type="NCBI Taxonomy" id="393003"/>
    <lineage>
        <taxon>Bacteria</taxon>
        <taxon>Pseudomonadati</taxon>
        <taxon>Bacteroidota</taxon>
        <taxon>Chitinophagia</taxon>
        <taxon>Chitinophagales</taxon>
        <taxon>Chitinophagaceae</taxon>
        <taxon>Chitinophaga</taxon>
    </lineage>
</organism>